<feature type="domain" description="CS" evidence="2">
    <location>
        <begin position="1"/>
        <end position="95"/>
    </location>
</feature>
<evidence type="ECO:0000313" key="4">
    <source>
        <dbReference type="Proteomes" id="UP000799772"/>
    </source>
</evidence>
<evidence type="ECO:0000313" key="3">
    <source>
        <dbReference type="EMBL" id="KAF2094837.1"/>
    </source>
</evidence>
<dbReference type="SUPFAM" id="SSF49764">
    <property type="entry name" value="HSP20-like chaperones"/>
    <property type="match status" value="1"/>
</dbReference>
<comment type="similarity">
    <text evidence="1">Belongs to the p23/wos2 family.</text>
</comment>
<accession>A0A9P4I802</accession>
<gene>
    <name evidence="3" type="ORF">NA57DRAFT_18791</name>
</gene>
<feature type="non-terminal residue" evidence="3">
    <location>
        <position position="1"/>
    </location>
</feature>
<dbReference type="InterPro" id="IPR008978">
    <property type="entry name" value="HSP20-like_chaperone"/>
</dbReference>
<dbReference type="Gene3D" id="2.60.40.790">
    <property type="match status" value="1"/>
</dbReference>
<dbReference type="EMBL" id="ML978133">
    <property type="protein sequence ID" value="KAF2094837.1"/>
    <property type="molecule type" value="Genomic_DNA"/>
</dbReference>
<organism evidence="3 4">
    <name type="scientific">Rhizodiscina lignyota</name>
    <dbReference type="NCBI Taxonomy" id="1504668"/>
    <lineage>
        <taxon>Eukaryota</taxon>
        <taxon>Fungi</taxon>
        <taxon>Dikarya</taxon>
        <taxon>Ascomycota</taxon>
        <taxon>Pezizomycotina</taxon>
        <taxon>Dothideomycetes</taxon>
        <taxon>Pleosporomycetidae</taxon>
        <taxon>Aulographales</taxon>
        <taxon>Rhizodiscinaceae</taxon>
        <taxon>Rhizodiscina</taxon>
    </lineage>
</organism>
<dbReference type="GO" id="GO:0006457">
    <property type="term" value="P:protein folding"/>
    <property type="evidence" value="ECO:0007669"/>
    <property type="project" value="TreeGrafter"/>
</dbReference>
<dbReference type="GO" id="GO:0005829">
    <property type="term" value="C:cytosol"/>
    <property type="evidence" value="ECO:0007669"/>
    <property type="project" value="TreeGrafter"/>
</dbReference>
<evidence type="ECO:0000259" key="2">
    <source>
        <dbReference type="PROSITE" id="PS51203"/>
    </source>
</evidence>
<proteinExistence type="inferred from homology"/>
<dbReference type="GO" id="GO:0051087">
    <property type="term" value="F:protein-folding chaperone binding"/>
    <property type="evidence" value="ECO:0007669"/>
    <property type="project" value="TreeGrafter"/>
</dbReference>
<feature type="non-terminal residue" evidence="3">
    <location>
        <position position="121"/>
    </location>
</feature>
<dbReference type="Pfam" id="PF04969">
    <property type="entry name" value="CS"/>
    <property type="match status" value="1"/>
</dbReference>
<protein>
    <submittedName>
        <fullName evidence="3">HSP20-like chaperone</fullName>
    </submittedName>
</protein>
<dbReference type="GO" id="GO:0051131">
    <property type="term" value="P:chaperone-mediated protein complex assembly"/>
    <property type="evidence" value="ECO:0007669"/>
    <property type="project" value="TreeGrafter"/>
</dbReference>
<comment type="caution">
    <text evidence="3">The sequence shown here is derived from an EMBL/GenBank/DDBJ whole genome shotgun (WGS) entry which is preliminary data.</text>
</comment>
<dbReference type="InterPro" id="IPR007052">
    <property type="entry name" value="CS_dom"/>
</dbReference>
<dbReference type="CDD" id="cd06465">
    <property type="entry name" value="p23_hB-ind1_like"/>
    <property type="match status" value="1"/>
</dbReference>
<dbReference type="GO" id="GO:0051879">
    <property type="term" value="F:Hsp90 protein binding"/>
    <property type="evidence" value="ECO:0007669"/>
    <property type="project" value="InterPro"/>
</dbReference>
<evidence type="ECO:0000256" key="1">
    <source>
        <dbReference type="ARBA" id="ARBA00025733"/>
    </source>
</evidence>
<name>A0A9P4I802_9PEZI</name>
<sequence length="121" mass="14218">VTWAQRSSSTDAEKNYIFLTLMVPDVPKDAMKLDIQPTKLTFTGRSNSKKATYSVELPFFAEIDPAESKTHHTDRDLELVLRKKELKEEYWPRLLKDNKKMHFLKTDFDKWVDEDEQDVAP</sequence>
<reference evidence="3" key="1">
    <citation type="journal article" date="2020" name="Stud. Mycol.">
        <title>101 Dothideomycetes genomes: a test case for predicting lifestyles and emergence of pathogens.</title>
        <authorList>
            <person name="Haridas S."/>
            <person name="Albert R."/>
            <person name="Binder M."/>
            <person name="Bloem J."/>
            <person name="Labutti K."/>
            <person name="Salamov A."/>
            <person name="Andreopoulos B."/>
            <person name="Baker S."/>
            <person name="Barry K."/>
            <person name="Bills G."/>
            <person name="Bluhm B."/>
            <person name="Cannon C."/>
            <person name="Castanera R."/>
            <person name="Culley D."/>
            <person name="Daum C."/>
            <person name="Ezra D."/>
            <person name="Gonzalez J."/>
            <person name="Henrissat B."/>
            <person name="Kuo A."/>
            <person name="Liang C."/>
            <person name="Lipzen A."/>
            <person name="Lutzoni F."/>
            <person name="Magnuson J."/>
            <person name="Mondo S."/>
            <person name="Nolan M."/>
            <person name="Ohm R."/>
            <person name="Pangilinan J."/>
            <person name="Park H.-J."/>
            <person name="Ramirez L."/>
            <person name="Alfaro M."/>
            <person name="Sun H."/>
            <person name="Tritt A."/>
            <person name="Yoshinaga Y."/>
            <person name="Zwiers L.-H."/>
            <person name="Turgeon B."/>
            <person name="Goodwin S."/>
            <person name="Spatafora J."/>
            <person name="Crous P."/>
            <person name="Grigoriev I."/>
        </authorList>
    </citation>
    <scope>NUCLEOTIDE SEQUENCE</scope>
    <source>
        <strain evidence="3">CBS 133067</strain>
    </source>
</reference>
<dbReference type="PROSITE" id="PS51203">
    <property type="entry name" value="CS"/>
    <property type="match status" value="1"/>
</dbReference>
<keyword evidence="4" id="KW-1185">Reference proteome</keyword>
<dbReference type="OrthoDB" id="1564555at2759"/>
<dbReference type="InterPro" id="IPR045250">
    <property type="entry name" value="p23-like"/>
</dbReference>
<dbReference type="AlphaFoldDB" id="A0A9P4I802"/>
<dbReference type="GO" id="GO:0005634">
    <property type="term" value="C:nucleus"/>
    <property type="evidence" value="ECO:0007669"/>
    <property type="project" value="TreeGrafter"/>
</dbReference>
<dbReference type="Proteomes" id="UP000799772">
    <property type="component" value="Unassembled WGS sequence"/>
</dbReference>
<dbReference type="PANTHER" id="PTHR22932:SF1">
    <property type="entry name" value="CO-CHAPERONE PROTEIN DAF-41"/>
    <property type="match status" value="1"/>
</dbReference>
<dbReference type="PANTHER" id="PTHR22932">
    <property type="entry name" value="TELOMERASE-BINDING PROTEIN P23 HSP90 CO-CHAPERONE"/>
    <property type="match status" value="1"/>
</dbReference>
<dbReference type="FunFam" id="2.60.40.790:FF:000013">
    <property type="entry name" value="Very-long-chain (3R)-3-hydroxyacyl-CoA dehydratase"/>
    <property type="match status" value="1"/>
</dbReference>